<dbReference type="PANTHER" id="PTHR24320:SF152">
    <property type="entry name" value="SHORT-CHAIN DEHYDROGENASE_REDUCTASE FAMILY PROTEIN"/>
    <property type="match status" value="1"/>
</dbReference>
<evidence type="ECO:0008006" key="5">
    <source>
        <dbReference type="Google" id="ProtNLM"/>
    </source>
</evidence>
<dbReference type="Gene3D" id="3.40.50.720">
    <property type="entry name" value="NAD(P)-binding Rossmann-like Domain"/>
    <property type="match status" value="1"/>
</dbReference>
<reference evidence="3" key="2">
    <citation type="submission" date="2022-06" db="UniProtKB">
        <authorList>
            <consortium name="EnsemblMetazoa"/>
        </authorList>
    </citation>
    <scope>IDENTIFICATION</scope>
    <source>
        <strain evidence="3">PS312</strain>
    </source>
</reference>
<dbReference type="AlphaFoldDB" id="A0A8R1U5U7"/>
<dbReference type="InterPro" id="IPR036291">
    <property type="entry name" value="NAD(P)-bd_dom_sf"/>
</dbReference>
<sequence>MARPMATVLITGATGGIGTDIASRLVAEGKNVYVTGRSQQKLNNLIDQLNPMKTRDDQIIGQFQFDIGWLTDIKREMPQICKVPFDTVIFNAGIMFPKTPRSANEDDLPWMEDTLKTNIVGHFLMARHLLAEQKQSIRFVCLSSVTAKFPLRWMRWKTSPSEFHHFFARSNYFTDGWTSYIDSKLAAIVMAQWLNKQDNKSAVAVHPGVATTAIVLSIPENQRKILSPLSRFQKNDGTNVCANNVINAALSPDDFTNTWICHDTVAIPRLSEVQKNSFMDFLHELTKDFM</sequence>
<evidence type="ECO:0000313" key="3">
    <source>
        <dbReference type="EnsemblMetazoa" id="PPA02230.1"/>
    </source>
</evidence>
<keyword evidence="4" id="KW-1185">Reference proteome</keyword>
<accession>A0A8R1U5U7</accession>
<dbReference type="Pfam" id="PF00106">
    <property type="entry name" value="adh_short"/>
    <property type="match status" value="1"/>
</dbReference>
<comment type="similarity">
    <text evidence="1">Belongs to the short-chain dehydrogenases/reductases (SDR) family.</text>
</comment>
<evidence type="ECO:0000313" key="4">
    <source>
        <dbReference type="Proteomes" id="UP000005239"/>
    </source>
</evidence>
<proteinExistence type="inferred from homology"/>
<reference evidence="4" key="1">
    <citation type="journal article" date="2008" name="Nat. Genet.">
        <title>The Pristionchus pacificus genome provides a unique perspective on nematode lifestyle and parasitism.</title>
        <authorList>
            <person name="Dieterich C."/>
            <person name="Clifton S.W."/>
            <person name="Schuster L.N."/>
            <person name="Chinwalla A."/>
            <person name="Delehaunty K."/>
            <person name="Dinkelacker I."/>
            <person name="Fulton L."/>
            <person name="Fulton R."/>
            <person name="Godfrey J."/>
            <person name="Minx P."/>
            <person name="Mitreva M."/>
            <person name="Roeseler W."/>
            <person name="Tian H."/>
            <person name="Witte H."/>
            <person name="Yang S.P."/>
            <person name="Wilson R.K."/>
            <person name="Sommer R.J."/>
        </authorList>
    </citation>
    <scope>NUCLEOTIDE SEQUENCE [LARGE SCALE GENOMIC DNA]</scope>
    <source>
        <strain evidence="4">PS312</strain>
    </source>
</reference>
<keyword evidence="2" id="KW-0560">Oxidoreductase</keyword>
<name>A0A8R1U5U7_PRIPA</name>
<dbReference type="InterPro" id="IPR002347">
    <property type="entry name" value="SDR_fam"/>
</dbReference>
<organism evidence="3 4">
    <name type="scientific">Pristionchus pacificus</name>
    <name type="common">Parasitic nematode worm</name>
    <dbReference type="NCBI Taxonomy" id="54126"/>
    <lineage>
        <taxon>Eukaryota</taxon>
        <taxon>Metazoa</taxon>
        <taxon>Ecdysozoa</taxon>
        <taxon>Nematoda</taxon>
        <taxon>Chromadorea</taxon>
        <taxon>Rhabditida</taxon>
        <taxon>Rhabditina</taxon>
        <taxon>Diplogasteromorpha</taxon>
        <taxon>Diplogasteroidea</taxon>
        <taxon>Neodiplogasteridae</taxon>
        <taxon>Pristionchus</taxon>
    </lineage>
</organism>
<evidence type="ECO:0000256" key="1">
    <source>
        <dbReference type="ARBA" id="ARBA00006484"/>
    </source>
</evidence>
<dbReference type="PANTHER" id="PTHR24320">
    <property type="entry name" value="RETINOL DEHYDROGENASE"/>
    <property type="match status" value="1"/>
</dbReference>
<evidence type="ECO:0000256" key="2">
    <source>
        <dbReference type="ARBA" id="ARBA00023002"/>
    </source>
</evidence>
<dbReference type="GO" id="GO:0016491">
    <property type="term" value="F:oxidoreductase activity"/>
    <property type="evidence" value="ECO:0007669"/>
    <property type="project" value="UniProtKB-KW"/>
</dbReference>
<dbReference type="EnsemblMetazoa" id="PPA02230.1">
    <property type="protein sequence ID" value="PPA02230.1"/>
    <property type="gene ID" value="WBGene00091784"/>
</dbReference>
<protein>
    <recommendedName>
        <fullName evidence="5">Dehydrogenase</fullName>
    </recommendedName>
</protein>
<dbReference type="PRINTS" id="PR00081">
    <property type="entry name" value="GDHRDH"/>
</dbReference>
<dbReference type="Proteomes" id="UP000005239">
    <property type="component" value="Unassembled WGS sequence"/>
</dbReference>
<gene>
    <name evidence="3" type="primary">WBGene00091784</name>
</gene>
<dbReference type="SUPFAM" id="SSF51735">
    <property type="entry name" value="NAD(P)-binding Rossmann-fold domains"/>
    <property type="match status" value="1"/>
</dbReference>